<sequence>MGVNKFAMPLLSTLAALVIIVHTAEDNFESNYRELKPRSMDVGETHLEKPWRNMQVAPILTPTPPIAQDEMWDEINPDQPLRRRRRKRKRRPLTSNEDDLTSKERYIYTDPSRPNRQETKDTPGRRRKRIGQRESNDNKRWRDAGTERERKRRRQRRKRPEQDEWPELSEFNDYRQHEREQNKESVEVMETRVPNTNYKDYTLNDDTKIEEVELDKSENEQQFTDLSEINYEQETDKRDEEASLSEFSSEISISPTVIPNNNNNNNKIRDKIREKDLSSYNNVMDEKAKAYGPLDPKSLKSILKRSKGKSLSEILQQNNLTLADLLQGNVKALTALKKEESSSNQKSNQNVLPEISVEINPSRNMKRNNEYEVNENVNLETTTLIDTSSTTSESNPQKTLTRRAESVLSEEPVVTEASRSTTKHYLRRRYPIRKQIRMRSMTNNTHTFKGQLSRDLIAQSALKYKNNRNVSRPREWKEYLPSRVKLGHMKTQRTNENDNNTENITTTAYTPQESTTQEQFETTTDSSVLYEDTEIPMVIEMGTEPSSTLIDNIQVTTESNENEETENIIVSEKSITSSIKPIVSTSDLRRQVFTNKLKRKRQRQKVSTTEYPDDIALQHVFGEANFVSASEFIAKTQTKTTNAIDDNDFSTLEDFLTTEATQGVTNRHKTKELPTTNFKIASTTPSTFTTEETANMEIEEILNDSMTNARLIEILKERNMTLNELVAHRERGSSHLHLADIFHNASREPNPPEPFLTKSLIEPISKETYPLRALLEANLHDAKTTTLDPNTSNLNIPVVMDFGNNVNEIGENMGIISLFKNFSKVDNKTINDSYVINKDASITDDNERDGRSFNGVKDSVTWNDLIKLMQTNHQESKDKTLATDEVPYLSKKNLKDTIDDGSLIFEDLENLEKFNNKISTDELLEINLYERNQPPQRPQVEIPVSSNTRSVTVATISIIGLALILFLLTYAALKWKQQSLIFNKTKNTEDACVPTPVFESRKTQKLNSSTRSKSPMLSSNIYTIDSIDPREGSESPEYMWDSLRKPYQ</sequence>
<evidence type="ECO:0000256" key="3">
    <source>
        <dbReference type="SAM" id="SignalP"/>
    </source>
</evidence>
<comment type="caution">
    <text evidence="4">The sequence shown here is derived from an EMBL/GenBank/DDBJ whole genome shotgun (WGS) entry which is preliminary data.</text>
</comment>
<feature type="compositionally biased region" description="Low complexity" evidence="1">
    <location>
        <begin position="382"/>
        <end position="394"/>
    </location>
</feature>
<accession>A0A8J2WAH2</accession>
<evidence type="ECO:0000313" key="5">
    <source>
        <dbReference type="Proteomes" id="UP000789524"/>
    </source>
</evidence>
<keyword evidence="2" id="KW-1133">Transmembrane helix</keyword>
<feature type="transmembrane region" description="Helical" evidence="2">
    <location>
        <begin position="951"/>
        <end position="973"/>
    </location>
</feature>
<keyword evidence="5" id="KW-1185">Reference proteome</keyword>
<feature type="compositionally biased region" description="Basic residues" evidence="1">
    <location>
        <begin position="82"/>
        <end position="92"/>
    </location>
</feature>
<gene>
    <name evidence="4" type="ORF">DCHRY22_LOCUS14700</name>
</gene>
<dbReference type="OrthoDB" id="6364622at2759"/>
<keyword evidence="2" id="KW-0472">Membrane</keyword>
<feature type="region of interest" description="Disordered" evidence="1">
    <location>
        <begin position="1025"/>
        <end position="1048"/>
    </location>
</feature>
<evidence type="ECO:0000256" key="1">
    <source>
        <dbReference type="SAM" id="MobiDB-lite"/>
    </source>
</evidence>
<feature type="region of interest" description="Disordered" evidence="1">
    <location>
        <begin position="382"/>
        <end position="406"/>
    </location>
</feature>
<dbReference type="Proteomes" id="UP000789524">
    <property type="component" value="Unassembled WGS sequence"/>
</dbReference>
<evidence type="ECO:0000256" key="2">
    <source>
        <dbReference type="SAM" id="Phobius"/>
    </source>
</evidence>
<feature type="compositionally biased region" description="Basic residues" evidence="1">
    <location>
        <begin position="150"/>
        <end position="159"/>
    </location>
</feature>
<name>A0A8J2WAH2_9NEOP</name>
<feature type="chain" id="PRO_5035199993" evidence="3">
    <location>
        <begin position="24"/>
        <end position="1048"/>
    </location>
</feature>
<dbReference type="AlphaFoldDB" id="A0A8J2WAH2"/>
<proteinExistence type="predicted"/>
<keyword evidence="2" id="KW-0812">Transmembrane</keyword>
<feature type="compositionally biased region" description="Basic and acidic residues" evidence="1">
    <location>
        <begin position="172"/>
        <end position="187"/>
    </location>
</feature>
<protein>
    <submittedName>
        <fullName evidence="4">(African queen) hypothetical protein</fullName>
    </submittedName>
</protein>
<evidence type="ECO:0000313" key="4">
    <source>
        <dbReference type="EMBL" id="CAG9583275.1"/>
    </source>
</evidence>
<reference evidence="4" key="1">
    <citation type="submission" date="2021-09" db="EMBL/GenBank/DDBJ databases">
        <authorList>
            <person name="Martin H S."/>
        </authorList>
    </citation>
    <scope>NUCLEOTIDE SEQUENCE</scope>
</reference>
<keyword evidence="3" id="KW-0732">Signal</keyword>
<feature type="compositionally biased region" description="Basic and acidic residues" evidence="1">
    <location>
        <begin position="131"/>
        <end position="149"/>
    </location>
</feature>
<dbReference type="EMBL" id="CAKASE010000081">
    <property type="protein sequence ID" value="CAG9583275.1"/>
    <property type="molecule type" value="Genomic_DNA"/>
</dbReference>
<feature type="compositionally biased region" description="Basic and acidic residues" evidence="1">
    <location>
        <begin position="100"/>
        <end position="124"/>
    </location>
</feature>
<feature type="signal peptide" evidence="3">
    <location>
        <begin position="1"/>
        <end position="23"/>
    </location>
</feature>
<feature type="region of interest" description="Disordered" evidence="1">
    <location>
        <begin position="61"/>
        <end position="187"/>
    </location>
</feature>
<organism evidence="4 5">
    <name type="scientific">Danaus chrysippus</name>
    <name type="common">African queen</name>
    <dbReference type="NCBI Taxonomy" id="151541"/>
    <lineage>
        <taxon>Eukaryota</taxon>
        <taxon>Metazoa</taxon>
        <taxon>Ecdysozoa</taxon>
        <taxon>Arthropoda</taxon>
        <taxon>Hexapoda</taxon>
        <taxon>Insecta</taxon>
        <taxon>Pterygota</taxon>
        <taxon>Neoptera</taxon>
        <taxon>Endopterygota</taxon>
        <taxon>Lepidoptera</taxon>
        <taxon>Glossata</taxon>
        <taxon>Ditrysia</taxon>
        <taxon>Papilionoidea</taxon>
        <taxon>Nymphalidae</taxon>
        <taxon>Danainae</taxon>
        <taxon>Danaini</taxon>
        <taxon>Danaina</taxon>
        <taxon>Danaus</taxon>
        <taxon>Anosia</taxon>
    </lineage>
</organism>